<feature type="compositionally biased region" description="Low complexity" evidence="1">
    <location>
        <begin position="128"/>
        <end position="138"/>
    </location>
</feature>
<reference evidence="2 3" key="1">
    <citation type="journal article" date="2018" name="Nat. Ecol. Evol.">
        <title>Pezizomycetes genomes reveal the molecular basis of ectomycorrhizal truffle lifestyle.</title>
        <authorList>
            <person name="Murat C."/>
            <person name="Payen T."/>
            <person name="Noel B."/>
            <person name="Kuo A."/>
            <person name="Morin E."/>
            <person name="Chen J."/>
            <person name="Kohler A."/>
            <person name="Krizsan K."/>
            <person name="Balestrini R."/>
            <person name="Da Silva C."/>
            <person name="Montanini B."/>
            <person name="Hainaut M."/>
            <person name="Levati E."/>
            <person name="Barry K.W."/>
            <person name="Belfiori B."/>
            <person name="Cichocki N."/>
            <person name="Clum A."/>
            <person name="Dockter R.B."/>
            <person name="Fauchery L."/>
            <person name="Guy J."/>
            <person name="Iotti M."/>
            <person name="Le Tacon F."/>
            <person name="Lindquist E.A."/>
            <person name="Lipzen A."/>
            <person name="Malagnac F."/>
            <person name="Mello A."/>
            <person name="Molinier V."/>
            <person name="Miyauchi S."/>
            <person name="Poulain J."/>
            <person name="Riccioni C."/>
            <person name="Rubini A."/>
            <person name="Sitrit Y."/>
            <person name="Splivallo R."/>
            <person name="Traeger S."/>
            <person name="Wang M."/>
            <person name="Zifcakova L."/>
            <person name="Wipf D."/>
            <person name="Zambonelli A."/>
            <person name="Paolocci F."/>
            <person name="Nowrousian M."/>
            <person name="Ottonello S."/>
            <person name="Baldrian P."/>
            <person name="Spatafora J.W."/>
            <person name="Henrissat B."/>
            <person name="Nagy L.G."/>
            <person name="Aury J.M."/>
            <person name="Wincker P."/>
            <person name="Grigoriev I.V."/>
            <person name="Bonfante P."/>
            <person name="Martin F.M."/>
        </authorList>
    </citation>
    <scope>NUCLEOTIDE SEQUENCE [LARGE SCALE GENOMIC DNA]</scope>
    <source>
        <strain evidence="2 3">CCBAS932</strain>
    </source>
</reference>
<dbReference type="Proteomes" id="UP000277580">
    <property type="component" value="Unassembled WGS sequence"/>
</dbReference>
<feature type="compositionally biased region" description="Pro residues" evidence="1">
    <location>
        <begin position="83"/>
        <end position="115"/>
    </location>
</feature>
<organism evidence="2 3">
    <name type="scientific">Morchella conica CCBAS932</name>
    <dbReference type="NCBI Taxonomy" id="1392247"/>
    <lineage>
        <taxon>Eukaryota</taxon>
        <taxon>Fungi</taxon>
        <taxon>Dikarya</taxon>
        <taxon>Ascomycota</taxon>
        <taxon>Pezizomycotina</taxon>
        <taxon>Pezizomycetes</taxon>
        <taxon>Pezizales</taxon>
        <taxon>Morchellaceae</taxon>
        <taxon>Morchella</taxon>
    </lineage>
</organism>
<accession>A0A3N4KWR1</accession>
<name>A0A3N4KWR1_9PEZI</name>
<feature type="region of interest" description="Disordered" evidence="1">
    <location>
        <begin position="466"/>
        <end position="502"/>
    </location>
</feature>
<feature type="non-terminal residue" evidence="2">
    <location>
        <position position="1"/>
    </location>
</feature>
<dbReference type="InParanoid" id="A0A3N4KWR1"/>
<feature type="compositionally biased region" description="Low complexity" evidence="1">
    <location>
        <begin position="177"/>
        <end position="204"/>
    </location>
</feature>
<protein>
    <submittedName>
        <fullName evidence="2">Uncharacterized protein</fullName>
    </submittedName>
</protein>
<evidence type="ECO:0000313" key="2">
    <source>
        <dbReference type="EMBL" id="RPB13849.1"/>
    </source>
</evidence>
<dbReference type="AlphaFoldDB" id="A0A3N4KWR1"/>
<feature type="region of interest" description="Disordered" evidence="1">
    <location>
        <begin position="1"/>
        <end position="143"/>
    </location>
</feature>
<keyword evidence="3" id="KW-1185">Reference proteome</keyword>
<proteinExistence type="predicted"/>
<feature type="region of interest" description="Disordered" evidence="1">
    <location>
        <begin position="166"/>
        <end position="244"/>
    </location>
</feature>
<feature type="compositionally biased region" description="Low complexity" evidence="1">
    <location>
        <begin position="224"/>
        <end position="235"/>
    </location>
</feature>
<sequence>VRSGSPTELDTDQDSFHGPLSSPGGQILVNGVLESPQPWIDFDDHPVAEEDEVDVYEDDYDDYEEPGDENTPPVMPLSELRVSPPPPPTRARPTRAPPPRAPPPRAPPPRAPPVPSQGIRAGKRPKEASVASARAVAASRRRISGTAAEAIVSSAMGVNTVQYGSRTTVTSKRSGTRSRAMSRASLASEPASTSPSTSFRSSSTLRNEHHIERTPPPSQPYRATPPTQACATPAPESVYGSDRGDVPAEAKPIIRYAKELLSRHTLLEEPWPMPESLTVNVRRFWSEANVHFNTNITLINSAKSEVQIASSRVRSHLVFAIKDFVAKGLLYGLKDLTTPETRADKVNYLLENDRFISDPDNYAVRAPFNVLWGFIGHFKGSTSLCKVTYARMFNTWRRRTEENQLGTLEVIRESIQDKIEELRGPREVISKVGREEDDVQLAADIAAWRAAKARRKAQRDRAILLGTDDASENPVATGRDLGAAKAQEASTNASGDALPGDK</sequence>
<dbReference type="EMBL" id="ML119121">
    <property type="protein sequence ID" value="RPB13849.1"/>
    <property type="molecule type" value="Genomic_DNA"/>
</dbReference>
<evidence type="ECO:0000256" key="1">
    <source>
        <dbReference type="SAM" id="MobiDB-lite"/>
    </source>
</evidence>
<evidence type="ECO:0000313" key="3">
    <source>
        <dbReference type="Proteomes" id="UP000277580"/>
    </source>
</evidence>
<gene>
    <name evidence="2" type="ORF">P167DRAFT_573136</name>
</gene>
<feature type="compositionally biased region" description="Acidic residues" evidence="1">
    <location>
        <begin position="49"/>
        <end position="68"/>
    </location>
</feature>
<dbReference type="OrthoDB" id="5429155at2759"/>